<dbReference type="Pfam" id="PF00873">
    <property type="entry name" value="ACR_tran"/>
    <property type="match status" value="1"/>
</dbReference>
<accession>A0AAW8AVE6</accession>
<gene>
    <name evidence="3" type="ORF">Q6294_30215</name>
</gene>
<evidence type="ECO:0000256" key="2">
    <source>
        <dbReference type="ARBA" id="ARBA00022989"/>
    </source>
</evidence>
<feature type="non-terminal residue" evidence="3">
    <location>
        <position position="1"/>
    </location>
</feature>
<name>A0AAW8AVE6_KLEPN</name>
<feature type="non-terminal residue" evidence="3">
    <location>
        <position position="90"/>
    </location>
</feature>
<keyword evidence="1" id="KW-0812">Transmembrane</keyword>
<dbReference type="PANTHER" id="PTHR32063">
    <property type="match status" value="1"/>
</dbReference>
<sequence>YTVQNDGVQYLRVVIDRLAAGNYGLSVEDVQDALRAQIEGQRAGTVIEGARRVPIVLRGPERMRMSPAEFAALRISTSDGRSVPLETIAT</sequence>
<reference evidence="3" key="1">
    <citation type="submission" date="2023-07" db="EMBL/GenBank/DDBJ databases">
        <authorList>
            <person name="Peng Z."/>
        </authorList>
    </citation>
    <scope>NUCLEOTIDE SEQUENCE</scope>
    <source>
        <strain evidence="3">KP219</strain>
    </source>
</reference>
<dbReference type="Proteomes" id="UP001244490">
    <property type="component" value="Unassembled WGS sequence"/>
</dbReference>
<dbReference type="InterPro" id="IPR027463">
    <property type="entry name" value="AcrB_DN_DC_subdom"/>
</dbReference>
<dbReference type="SUPFAM" id="SSF82714">
    <property type="entry name" value="Multidrug efflux transporter AcrB TolC docking domain, DN and DC subdomains"/>
    <property type="match status" value="1"/>
</dbReference>
<keyword evidence="2" id="KW-0472">Membrane</keyword>
<dbReference type="Gene3D" id="3.30.2090.10">
    <property type="entry name" value="Multidrug efflux transporter AcrB TolC docking domain, DN and DC subdomains"/>
    <property type="match status" value="1"/>
</dbReference>
<evidence type="ECO:0000313" key="4">
    <source>
        <dbReference type="Proteomes" id="UP001244490"/>
    </source>
</evidence>
<proteinExistence type="predicted"/>
<comment type="caution">
    <text evidence="3">The sequence shown here is derived from an EMBL/GenBank/DDBJ whole genome shotgun (WGS) entry which is preliminary data.</text>
</comment>
<protein>
    <submittedName>
        <fullName evidence="3">Efflux RND transporter permease subunit</fullName>
    </submittedName>
</protein>
<dbReference type="PANTHER" id="PTHR32063:SF68">
    <property type="entry name" value="PROBALE CATION EFFLUX SYSTEM PROTEIN"/>
    <property type="match status" value="1"/>
</dbReference>
<dbReference type="AlphaFoldDB" id="A0AAW8AVE6"/>
<evidence type="ECO:0000256" key="1">
    <source>
        <dbReference type="ARBA" id="ARBA00022692"/>
    </source>
</evidence>
<organism evidence="3 4">
    <name type="scientific">Klebsiella pneumoniae</name>
    <dbReference type="NCBI Taxonomy" id="573"/>
    <lineage>
        <taxon>Bacteria</taxon>
        <taxon>Pseudomonadati</taxon>
        <taxon>Pseudomonadota</taxon>
        <taxon>Gammaproteobacteria</taxon>
        <taxon>Enterobacterales</taxon>
        <taxon>Enterobacteriaceae</taxon>
        <taxon>Klebsiella/Raoultella group</taxon>
        <taxon>Klebsiella</taxon>
        <taxon>Klebsiella pneumoniae complex</taxon>
    </lineage>
</organism>
<dbReference type="RefSeq" id="WP_305202376.1">
    <property type="nucleotide sequence ID" value="NZ_JAUUIA010000466.1"/>
</dbReference>
<dbReference type="GO" id="GO:0005886">
    <property type="term" value="C:plasma membrane"/>
    <property type="evidence" value="ECO:0007669"/>
    <property type="project" value="TreeGrafter"/>
</dbReference>
<keyword evidence="2" id="KW-1133">Transmembrane helix</keyword>
<dbReference type="GO" id="GO:0042910">
    <property type="term" value="F:xenobiotic transmembrane transporter activity"/>
    <property type="evidence" value="ECO:0007669"/>
    <property type="project" value="TreeGrafter"/>
</dbReference>
<dbReference type="InterPro" id="IPR001036">
    <property type="entry name" value="Acrflvin-R"/>
</dbReference>
<dbReference type="EMBL" id="JAUUIA010000466">
    <property type="protein sequence ID" value="MDP0971219.1"/>
    <property type="molecule type" value="Genomic_DNA"/>
</dbReference>
<evidence type="ECO:0000313" key="3">
    <source>
        <dbReference type="EMBL" id="MDP0971219.1"/>
    </source>
</evidence>